<keyword evidence="4" id="KW-0418">Kinase</keyword>
<evidence type="ECO:0000256" key="2">
    <source>
        <dbReference type="ARBA" id="ARBA00020288"/>
    </source>
</evidence>
<dbReference type="GO" id="GO:0006974">
    <property type="term" value="P:DNA damage response"/>
    <property type="evidence" value="ECO:0007669"/>
    <property type="project" value="InterPro"/>
</dbReference>
<evidence type="ECO:0000256" key="8">
    <source>
        <dbReference type="ARBA" id="ARBA00032467"/>
    </source>
</evidence>
<dbReference type="PANTHER" id="PTHR37079">
    <property type="entry name" value="SERINE/THREONINE-PROTEIN KINASE ATM"/>
    <property type="match status" value="1"/>
</dbReference>
<dbReference type="OrthoDB" id="381190at2759"/>
<dbReference type="SMART" id="SM00146">
    <property type="entry name" value="PI3Kc"/>
    <property type="match status" value="1"/>
</dbReference>
<dbReference type="RefSeq" id="XP_007410888.1">
    <property type="nucleotide sequence ID" value="XM_007410826.1"/>
</dbReference>
<dbReference type="AlphaFoldDB" id="F4RNY8"/>
<evidence type="ECO:0000256" key="3">
    <source>
        <dbReference type="ARBA" id="ARBA00022679"/>
    </source>
</evidence>
<dbReference type="HOGENOM" id="CLU_723775_0_0_1"/>
<dbReference type="GO" id="GO:0004674">
    <property type="term" value="F:protein serine/threonine kinase activity"/>
    <property type="evidence" value="ECO:0007669"/>
    <property type="project" value="InterPro"/>
</dbReference>
<evidence type="ECO:0000313" key="11">
    <source>
        <dbReference type="Proteomes" id="UP000001072"/>
    </source>
</evidence>
<reference evidence="11" key="1">
    <citation type="journal article" date="2011" name="Proc. Natl. Acad. Sci. U.S.A.">
        <title>Obligate biotrophy features unraveled by the genomic analysis of rust fungi.</title>
        <authorList>
            <person name="Duplessis S."/>
            <person name="Cuomo C.A."/>
            <person name="Lin Y.-C."/>
            <person name="Aerts A."/>
            <person name="Tisserant E."/>
            <person name="Veneault-Fourrey C."/>
            <person name="Joly D.L."/>
            <person name="Hacquard S."/>
            <person name="Amselem J."/>
            <person name="Cantarel B.L."/>
            <person name="Chiu R."/>
            <person name="Coutinho P.M."/>
            <person name="Feau N."/>
            <person name="Field M."/>
            <person name="Frey P."/>
            <person name="Gelhaye E."/>
            <person name="Goldberg J."/>
            <person name="Grabherr M.G."/>
            <person name="Kodira C.D."/>
            <person name="Kohler A."/>
            <person name="Kuees U."/>
            <person name="Lindquist E.A."/>
            <person name="Lucas S.M."/>
            <person name="Mago R."/>
            <person name="Mauceli E."/>
            <person name="Morin E."/>
            <person name="Murat C."/>
            <person name="Pangilinan J.L."/>
            <person name="Park R."/>
            <person name="Pearson M."/>
            <person name="Quesneville H."/>
            <person name="Rouhier N."/>
            <person name="Sakthikumar S."/>
            <person name="Salamov A.A."/>
            <person name="Schmutz J."/>
            <person name="Selles B."/>
            <person name="Shapiro H."/>
            <person name="Tanguay P."/>
            <person name="Tuskan G.A."/>
            <person name="Henrissat B."/>
            <person name="Van de Peer Y."/>
            <person name="Rouze P."/>
            <person name="Ellis J.G."/>
            <person name="Dodds P.N."/>
            <person name="Schein J.E."/>
            <person name="Zhong S."/>
            <person name="Hamelin R.C."/>
            <person name="Grigoriev I.V."/>
            <person name="Szabo L.J."/>
            <person name="Martin F."/>
        </authorList>
    </citation>
    <scope>NUCLEOTIDE SEQUENCE [LARGE SCALE GENOMIC DNA]</scope>
    <source>
        <strain evidence="11">98AG31 / pathotype 3-4-7</strain>
    </source>
</reference>
<dbReference type="Gene3D" id="1.10.1070.11">
    <property type="entry name" value="Phosphatidylinositol 3-/4-kinase, catalytic domain"/>
    <property type="match status" value="1"/>
</dbReference>
<evidence type="ECO:0000256" key="7">
    <source>
        <dbReference type="ARBA" id="ARBA00031460"/>
    </source>
</evidence>
<dbReference type="InterPro" id="IPR038980">
    <property type="entry name" value="ATM_plant"/>
</dbReference>
<keyword evidence="11" id="KW-1185">Reference proteome</keyword>
<evidence type="ECO:0000256" key="6">
    <source>
        <dbReference type="ARBA" id="ARBA00030222"/>
    </source>
</evidence>
<dbReference type="SUPFAM" id="SSF56112">
    <property type="entry name" value="Protein kinase-like (PK-like)"/>
    <property type="match status" value="1"/>
</dbReference>
<dbReference type="InterPro" id="IPR018936">
    <property type="entry name" value="PI3/4_kinase_CS"/>
</dbReference>
<dbReference type="KEGG" id="mlr:MELLADRAFT_107326"/>
<dbReference type="GeneID" id="18923138"/>
<sequence length="382" mass="43607">MKLKAEKANMLLNIKADYKTSQQKLIERFKTYEHKVPLLTKSIEVDMSCRYESIVYIAKVTGWETSDSGRSQPIILTCEGTDGKRYRQLVKSGDDIRQDSLIQQIYSEINKMLLENIPSFDSSLQLCTYQCFPISLETGVLEFVENTISLKKLSELEVNKQEGIRQIIMPDTRELTCIRSVATSSIAGYVVGSGDRHQLNILLDRDTGEVVHINFGIAFDHGRWLKVPEQVPFRLTKDIIGAFGSQGTKGPFTEARKHTLKVLRMSKDTILTMLKVFIFNPLSSWSRQHIPNWTSEYFPTFNPSRPPTQSQMSISHCDIDQDDTSRIKLRRGFPKSVQQALDIVNKVEKKLADDLDVAAHIEELILQATNPKNLNFMHPRKL</sequence>
<dbReference type="VEuPathDB" id="FungiDB:MELLADRAFT_107326"/>
<evidence type="ECO:0000256" key="5">
    <source>
        <dbReference type="ARBA" id="ARBA00030020"/>
    </source>
</evidence>
<evidence type="ECO:0000256" key="4">
    <source>
        <dbReference type="ARBA" id="ARBA00022777"/>
    </source>
</evidence>
<name>F4RNY8_MELLP</name>
<dbReference type="PANTHER" id="PTHR37079:SF4">
    <property type="entry name" value="SERINE_THREONINE-PROTEIN KINASE ATM"/>
    <property type="match status" value="1"/>
</dbReference>
<accession>F4RNY8</accession>
<dbReference type="eggNOG" id="KOG0892">
    <property type="taxonomic scope" value="Eukaryota"/>
</dbReference>
<dbReference type="PROSITE" id="PS00915">
    <property type="entry name" value="PI3_4_KINASE_1"/>
    <property type="match status" value="1"/>
</dbReference>
<dbReference type="InterPro" id="IPR036940">
    <property type="entry name" value="PI3/4_kinase_cat_sf"/>
</dbReference>
<dbReference type="InParanoid" id="F4RNY8"/>
<dbReference type="PROSITE" id="PS50290">
    <property type="entry name" value="PI3_4_KINASE_3"/>
    <property type="match status" value="1"/>
</dbReference>
<dbReference type="EMBL" id="GL883111">
    <property type="protein sequence ID" value="EGG05832.1"/>
    <property type="molecule type" value="Genomic_DNA"/>
</dbReference>
<dbReference type="Gene3D" id="3.30.1010.10">
    <property type="entry name" value="Phosphatidylinositol 3-kinase Catalytic Subunit, Chain A, domain 4"/>
    <property type="match status" value="1"/>
</dbReference>
<organism evidence="11">
    <name type="scientific">Melampsora larici-populina (strain 98AG31 / pathotype 3-4-7)</name>
    <name type="common">Poplar leaf rust fungus</name>
    <dbReference type="NCBI Taxonomy" id="747676"/>
    <lineage>
        <taxon>Eukaryota</taxon>
        <taxon>Fungi</taxon>
        <taxon>Dikarya</taxon>
        <taxon>Basidiomycota</taxon>
        <taxon>Pucciniomycotina</taxon>
        <taxon>Pucciniomycetes</taxon>
        <taxon>Pucciniales</taxon>
        <taxon>Melampsoraceae</taxon>
        <taxon>Melampsora</taxon>
    </lineage>
</organism>
<dbReference type="Proteomes" id="UP000001072">
    <property type="component" value="Unassembled WGS sequence"/>
</dbReference>
<evidence type="ECO:0000256" key="1">
    <source>
        <dbReference type="ARBA" id="ARBA00014619"/>
    </source>
</evidence>
<gene>
    <name evidence="10" type="ORF">MELLADRAFT_107326</name>
</gene>
<dbReference type="InterPro" id="IPR011009">
    <property type="entry name" value="Kinase-like_dom_sf"/>
</dbReference>
<proteinExistence type="predicted"/>
<dbReference type="Pfam" id="PF00454">
    <property type="entry name" value="PI3_PI4_kinase"/>
    <property type="match status" value="2"/>
</dbReference>
<dbReference type="STRING" id="747676.F4RNY8"/>
<protein>
    <recommendedName>
        <fullName evidence="1">Serine/threonine-protein kinase TEL1</fullName>
    </recommendedName>
    <alternativeName>
        <fullName evidence="5">ATM homolog</fullName>
    </alternativeName>
    <alternativeName>
        <fullName evidence="7 8">DNA-damage checkpoint kinase TEL1</fullName>
    </alternativeName>
    <alternativeName>
        <fullName evidence="2">Serine/threonine-protein kinase tel1</fullName>
    </alternativeName>
    <alternativeName>
        <fullName evidence="6">Telomere length regulation protein 1</fullName>
    </alternativeName>
</protein>
<evidence type="ECO:0000259" key="9">
    <source>
        <dbReference type="PROSITE" id="PS50290"/>
    </source>
</evidence>
<evidence type="ECO:0000313" key="10">
    <source>
        <dbReference type="EMBL" id="EGG05832.1"/>
    </source>
</evidence>
<dbReference type="InterPro" id="IPR000403">
    <property type="entry name" value="PI3/4_kinase_cat_dom"/>
</dbReference>
<keyword evidence="3" id="KW-0808">Transferase</keyword>
<feature type="domain" description="PI3K/PI4K catalytic" evidence="9">
    <location>
        <begin position="60"/>
        <end position="326"/>
    </location>
</feature>